<dbReference type="OrthoDB" id="3712018at2"/>
<evidence type="ECO:0000259" key="2">
    <source>
        <dbReference type="Pfam" id="PF05239"/>
    </source>
</evidence>
<dbReference type="GO" id="GO:0030077">
    <property type="term" value="C:plasma membrane light-harvesting complex"/>
    <property type="evidence" value="ECO:0007669"/>
    <property type="project" value="InterPro"/>
</dbReference>
<dbReference type="Gene3D" id="3.90.50.10">
    <property type="entry name" value="Photosynthetic Reaction Center, subunit H, domain 2"/>
    <property type="match status" value="1"/>
</dbReference>
<accession>A0A4R8UG35</accession>
<dbReference type="Pfam" id="PF05239">
    <property type="entry name" value="PRC"/>
    <property type="match status" value="1"/>
</dbReference>
<dbReference type="RefSeq" id="WP_134490012.1">
    <property type="nucleotide sequence ID" value="NZ_SOEZ01000042.1"/>
</dbReference>
<reference evidence="3 4" key="1">
    <citation type="submission" date="2019-03" db="EMBL/GenBank/DDBJ databases">
        <title>Genomics of glacier-inhabiting Cryobacterium strains.</title>
        <authorList>
            <person name="Liu Q."/>
            <person name="Xin Y.-H."/>
        </authorList>
    </citation>
    <scope>NUCLEOTIDE SEQUENCE [LARGE SCALE GENOMIC DNA]</scope>
    <source>
        <strain evidence="3 4">Sr47</strain>
    </source>
</reference>
<name>A0A4R8UG35_9MICO</name>
<dbReference type="SUPFAM" id="SSF50346">
    <property type="entry name" value="PRC-barrel domain"/>
    <property type="match status" value="1"/>
</dbReference>
<gene>
    <name evidence="3" type="ORF">E3O23_08345</name>
</gene>
<dbReference type="AlphaFoldDB" id="A0A4R8UG35"/>
<protein>
    <submittedName>
        <fullName evidence="3">PRC-barrel domain containing protein</fullName>
    </submittedName>
</protein>
<dbReference type="EMBL" id="SOEZ01000042">
    <property type="protein sequence ID" value="TFB51318.1"/>
    <property type="molecule type" value="Genomic_DNA"/>
</dbReference>
<dbReference type="GO" id="GO:0019684">
    <property type="term" value="P:photosynthesis, light reaction"/>
    <property type="evidence" value="ECO:0007669"/>
    <property type="project" value="InterPro"/>
</dbReference>
<comment type="caution">
    <text evidence="3">The sequence shown here is derived from an EMBL/GenBank/DDBJ whole genome shotgun (WGS) entry which is preliminary data.</text>
</comment>
<keyword evidence="4" id="KW-1185">Reference proteome</keyword>
<dbReference type="InterPro" id="IPR011033">
    <property type="entry name" value="PRC_barrel-like_sf"/>
</dbReference>
<dbReference type="Proteomes" id="UP000297866">
    <property type="component" value="Unassembled WGS sequence"/>
</dbReference>
<dbReference type="InterPro" id="IPR027275">
    <property type="entry name" value="PRC-brl_dom"/>
</dbReference>
<evidence type="ECO:0000313" key="4">
    <source>
        <dbReference type="Proteomes" id="UP000297866"/>
    </source>
</evidence>
<feature type="region of interest" description="Disordered" evidence="1">
    <location>
        <begin position="107"/>
        <end position="141"/>
    </location>
</feature>
<evidence type="ECO:0000256" key="1">
    <source>
        <dbReference type="SAM" id="MobiDB-lite"/>
    </source>
</evidence>
<dbReference type="InterPro" id="IPR014747">
    <property type="entry name" value="Bac_photo_RC_H_C"/>
</dbReference>
<evidence type="ECO:0000313" key="3">
    <source>
        <dbReference type="EMBL" id="TFB51318.1"/>
    </source>
</evidence>
<sequence>MNITAENINALMGAIVLDPEGEKIGHVGQVFLDQITGLPSWVSVRTGLFGLSESFAPLDEADWDGEELHVPYAKSLVKDAPRVDVDNDEPLSATEEHELYDHYGLRAGTGDVETGEPRFRKHIGSDAVFGDEGAGPRDAGS</sequence>
<organism evidence="3 4">
    <name type="scientific">Cryobacterium tagatosivorans</name>
    <dbReference type="NCBI Taxonomy" id="1259199"/>
    <lineage>
        <taxon>Bacteria</taxon>
        <taxon>Bacillati</taxon>
        <taxon>Actinomycetota</taxon>
        <taxon>Actinomycetes</taxon>
        <taxon>Micrococcales</taxon>
        <taxon>Microbacteriaceae</taxon>
        <taxon>Cryobacterium</taxon>
    </lineage>
</organism>
<proteinExistence type="predicted"/>
<feature type="domain" description="PRC-barrel" evidence="2">
    <location>
        <begin position="8"/>
        <end position="87"/>
    </location>
</feature>